<dbReference type="SUPFAM" id="SSF51679">
    <property type="entry name" value="Bacterial luciferase-like"/>
    <property type="match status" value="1"/>
</dbReference>
<dbReference type="InterPro" id="IPR036661">
    <property type="entry name" value="Luciferase-like_sf"/>
</dbReference>
<dbReference type="EMBL" id="UINC01172131">
    <property type="protein sequence ID" value="SVD77041.1"/>
    <property type="molecule type" value="Genomic_DNA"/>
</dbReference>
<name>A0A382Y2N9_9ZZZZ</name>
<evidence type="ECO:0000259" key="1">
    <source>
        <dbReference type="Pfam" id="PF00296"/>
    </source>
</evidence>
<evidence type="ECO:0000313" key="2">
    <source>
        <dbReference type="EMBL" id="SVD77041.1"/>
    </source>
</evidence>
<reference evidence="2" key="1">
    <citation type="submission" date="2018-05" db="EMBL/GenBank/DDBJ databases">
        <authorList>
            <person name="Lanie J.A."/>
            <person name="Ng W.-L."/>
            <person name="Kazmierczak K.M."/>
            <person name="Andrzejewski T.M."/>
            <person name="Davidsen T.M."/>
            <person name="Wayne K.J."/>
            <person name="Tettelin H."/>
            <person name="Glass J.I."/>
            <person name="Rusch D."/>
            <person name="Podicherti R."/>
            <person name="Tsui H.-C.T."/>
            <person name="Winkler M.E."/>
        </authorList>
    </citation>
    <scope>NUCLEOTIDE SEQUENCE</scope>
</reference>
<organism evidence="2">
    <name type="scientific">marine metagenome</name>
    <dbReference type="NCBI Taxonomy" id="408172"/>
    <lineage>
        <taxon>unclassified sequences</taxon>
        <taxon>metagenomes</taxon>
        <taxon>ecological metagenomes</taxon>
    </lineage>
</organism>
<dbReference type="Pfam" id="PF00296">
    <property type="entry name" value="Bac_luciferase"/>
    <property type="match status" value="1"/>
</dbReference>
<dbReference type="InterPro" id="IPR011251">
    <property type="entry name" value="Luciferase-like_dom"/>
</dbReference>
<proteinExistence type="predicted"/>
<dbReference type="Gene3D" id="3.20.20.30">
    <property type="entry name" value="Luciferase-like domain"/>
    <property type="match status" value="1"/>
</dbReference>
<dbReference type="AlphaFoldDB" id="A0A382Y2N9"/>
<sequence>MDWGIHLPQLGNQVSRESLKGFAQRLDALGIHSGWVSDHVCWPAEFESKYPYTDDGSFPAPNDMAWLDPLGTLLFVSACTENLKLGTTVLILPYRLPVVTAKQLATLDV</sequence>
<dbReference type="GO" id="GO:0016705">
    <property type="term" value="F:oxidoreductase activity, acting on paired donors, with incorporation or reduction of molecular oxygen"/>
    <property type="evidence" value="ECO:0007669"/>
    <property type="project" value="InterPro"/>
</dbReference>
<feature type="non-terminal residue" evidence="2">
    <location>
        <position position="109"/>
    </location>
</feature>
<gene>
    <name evidence="2" type="ORF">METZ01_LOCUS429895</name>
</gene>
<protein>
    <recommendedName>
        <fullName evidence="1">Luciferase-like domain-containing protein</fullName>
    </recommendedName>
</protein>
<accession>A0A382Y2N9</accession>
<feature type="domain" description="Luciferase-like" evidence="1">
    <location>
        <begin position="15"/>
        <end position="108"/>
    </location>
</feature>